<proteinExistence type="predicted"/>
<evidence type="ECO:0000256" key="1">
    <source>
        <dbReference type="SAM" id="MobiDB-lite"/>
    </source>
</evidence>
<feature type="region of interest" description="Disordered" evidence="1">
    <location>
        <begin position="478"/>
        <end position="536"/>
    </location>
</feature>
<organism evidence="2 3">
    <name type="scientific">Mycena venus</name>
    <dbReference type="NCBI Taxonomy" id="2733690"/>
    <lineage>
        <taxon>Eukaryota</taxon>
        <taxon>Fungi</taxon>
        <taxon>Dikarya</taxon>
        <taxon>Basidiomycota</taxon>
        <taxon>Agaricomycotina</taxon>
        <taxon>Agaricomycetes</taxon>
        <taxon>Agaricomycetidae</taxon>
        <taxon>Agaricales</taxon>
        <taxon>Marasmiineae</taxon>
        <taxon>Mycenaceae</taxon>
        <taxon>Mycena</taxon>
    </lineage>
</organism>
<comment type="caution">
    <text evidence="2">The sequence shown here is derived from an EMBL/GenBank/DDBJ whole genome shotgun (WGS) entry which is preliminary data.</text>
</comment>
<protein>
    <submittedName>
        <fullName evidence="2">Uncharacterized protein</fullName>
    </submittedName>
</protein>
<feature type="region of interest" description="Disordered" evidence="1">
    <location>
        <begin position="154"/>
        <end position="237"/>
    </location>
</feature>
<dbReference type="EMBL" id="JACAZI010000022">
    <property type="protein sequence ID" value="KAF7336828.1"/>
    <property type="molecule type" value="Genomic_DNA"/>
</dbReference>
<feature type="compositionally biased region" description="Acidic residues" evidence="1">
    <location>
        <begin position="170"/>
        <end position="227"/>
    </location>
</feature>
<name>A0A8H6X8Z8_9AGAR</name>
<keyword evidence="3" id="KW-1185">Reference proteome</keyword>
<feature type="compositionally biased region" description="Basic and acidic residues" evidence="1">
    <location>
        <begin position="613"/>
        <end position="630"/>
    </location>
</feature>
<feature type="compositionally biased region" description="Low complexity" evidence="1">
    <location>
        <begin position="493"/>
        <end position="503"/>
    </location>
</feature>
<sequence>MPGSLKPDYVKLWTPQLRLYSDDAEVFKSEPFATIFADCLAAPIARRQNDVDYLLKHLAETLDEPRYVLHLDDWLMFTLGRAVVENIPAEAIIESRKLFLKVLFIRFQYKGGRDGEELAYKELELAQISHIHRCFRTFDDTEVPADFSWEQDLDRRETWHNDPEAGERESDWEDEDEAGDEDEDENEDEDKDDRMDEDYGPESDPLSDDDNDDDISDASNASDDEPEPTPSDLPSFVDRHLNLSALPSKASLSDAPLIYELPYRWVKNMNNFFMNTDVSKKLDPEAVVLDLVAMRGLKPAQYGSPAFQEALASSGLFNAMQKIALPGNLLETSHPDIEQSFRFHDWRLSYAELICDWVRESFTLEQYTHMQKLKEPEPEYEYEFSVDDAQELLNFISSRPRMQPWGFNPMAVFSLRYSKIEGWDAEKVYRRLMELPLFKNNPDAHWSFLSQTLDSRFSVVISETADYHAFIEQIQRELYRPSPKPENMESDAESSNSEVSDSNSRWDAAAAAGTSHIVPEKLSKTKKRRLRKKEGGAAVLARALAEEKKYLQRGGRRAKREAMGKTDVRMPKHQDECPYCADRPMKERCIRIMYVKRRPCRHLIGGALTCAPPHDRLDPKPPPKPKDGELPKPLPKIKYYHPFKDLKMRLVKFRKAVYERCGKDIVRLVRRRQDGEEEIVGGVRFKPFSEKTLARLVNNHRLVKVRAIRRRDIMQRWSYGTMTGSGSGQPKGGRKGSVYGPYACHRGDTPDDIKALFRGAADADAMIEVGNTISPGLKKELSDLTAESGVNYLGRTGVVNFTCTNYISCIHPDIDLSLWDLQHGLGKKDGLGGLTPCDDGKYSLGVQRATRTRYSNASTQHYPQAPAPA</sequence>
<dbReference type="AlphaFoldDB" id="A0A8H6X8Z8"/>
<reference evidence="2" key="1">
    <citation type="submission" date="2020-05" db="EMBL/GenBank/DDBJ databases">
        <title>Mycena genomes resolve the evolution of fungal bioluminescence.</title>
        <authorList>
            <person name="Tsai I.J."/>
        </authorList>
    </citation>
    <scope>NUCLEOTIDE SEQUENCE</scope>
    <source>
        <strain evidence="2">CCC161011</strain>
    </source>
</reference>
<evidence type="ECO:0000313" key="3">
    <source>
        <dbReference type="Proteomes" id="UP000620124"/>
    </source>
</evidence>
<feature type="compositionally biased region" description="Basic and acidic residues" evidence="1">
    <location>
        <begin position="154"/>
        <end position="169"/>
    </location>
</feature>
<gene>
    <name evidence="2" type="ORF">MVEN_02118800</name>
</gene>
<dbReference type="OrthoDB" id="2856059at2759"/>
<feature type="region of interest" description="Disordered" evidence="1">
    <location>
        <begin position="611"/>
        <end position="634"/>
    </location>
</feature>
<dbReference type="Proteomes" id="UP000620124">
    <property type="component" value="Unassembled WGS sequence"/>
</dbReference>
<evidence type="ECO:0000313" key="2">
    <source>
        <dbReference type="EMBL" id="KAF7336828.1"/>
    </source>
</evidence>
<accession>A0A8H6X8Z8</accession>